<dbReference type="PANTHER" id="PTHR36449:SF1">
    <property type="entry name" value="ACETYLTRANSFERASE"/>
    <property type="match status" value="1"/>
</dbReference>
<dbReference type="Gene3D" id="3.40.630.30">
    <property type="match status" value="1"/>
</dbReference>
<evidence type="ECO:0000256" key="3">
    <source>
        <dbReference type="ARBA" id="ARBA00022679"/>
    </source>
</evidence>
<evidence type="ECO:0000256" key="1">
    <source>
        <dbReference type="ARBA" id="ARBA00022491"/>
    </source>
</evidence>
<dbReference type="PANTHER" id="PTHR36449">
    <property type="entry name" value="ACETYLTRANSFERASE-RELATED"/>
    <property type="match status" value="1"/>
</dbReference>
<dbReference type="STRING" id="937775.Metlim_1427"/>
<evidence type="ECO:0000313" key="8">
    <source>
        <dbReference type="Proteomes" id="UP000005741"/>
    </source>
</evidence>
<evidence type="ECO:0000256" key="5">
    <source>
        <dbReference type="ARBA" id="ARBA00049880"/>
    </source>
</evidence>
<dbReference type="SUPFAM" id="SSF55729">
    <property type="entry name" value="Acyl-CoA N-acyltransferases (Nat)"/>
    <property type="match status" value="1"/>
</dbReference>
<name>H1Z2K4_9EURY</name>
<sequence length="183" mass="21300">MKIPFNQFSFSIIDPNTDISGFECDNPDLNDFLYTDAIHYQEERLAVTRLIHLQNNVVGYFTLVSDSIEVAAIHSDDGNFEYPYRRYPALKIARLATDSHYQKQGIGRAMLLKTMQIAIVLSGYIGVRILTVDSKHDSVEFYEKFGFKRATRKNHETISLYRDFHRTLCDIQDKREESDITKY</sequence>
<keyword evidence="1" id="KW-0678">Repressor</keyword>
<dbReference type="CDD" id="cd04301">
    <property type="entry name" value="NAT_SF"/>
    <property type="match status" value="1"/>
</dbReference>
<reference evidence="7 8" key="1">
    <citation type="submission" date="2011-10" db="EMBL/GenBank/DDBJ databases">
        <title>The Improved High-Quality Draft genome of Methanoplanus limicola DSM 2279.</title>
        <authorList>
            <consortium name="US DOE Joint Genome Institute (JGI-PGF)"/>
            <person name="Lucas S."/>
            <person name="Copeland A."/>
            <person name="Lapidus A."/>
            <person name="Glavina del Rio T."/>
            <person name="Dalin E."/>
            <person name="Tice H."/>
            <person name="Bruce D."/>
            <person name="Goodwin L."/>
            <person name="Pitluck S."/>
            <person name="Peters L."/>
            <person name="Mikhailova N."/>
            <person name="Lu M."/>
            <person name="Kyrpides N."/>
            <person name="Mavromatis K."/>
            <person name="Ivanova N."/>
            <person name="Markowitz V."/>
            <person name="Cheng J.-F."/>
            <person name="Hugenholtz P."/>
            <person name="Woyke T."/>
            <person name="Wu D."/>
            <person name="Wirth R."/>
            <person name="Brambilla E.-M."/>
            <person name="Klenk H.-P."/>
            <person name="Eisen J.A."/>
        </authorList>
    </citation>
    <scope>NUCLEOTIDE SEQUENCE [LARGE SCALE GENOMIC DNA]</scope>
    <source>
        <strain evidence="7 8">DSM 2279</strain>
    </source>
</reference>
<keyword evidence="8" id="KW-1185">Reference proteome</keyword>
<dbReference type="Pfam" id="PF13508">
    <property type="entry name" value="Acetyltransf_7"/>
    <property type="match status" value="1"/>
</dbReference>
<dbReference type="RefSeq" id="WP_004077285.1">
    <property type="nucleotide sequence ID" value="NZ_CM001436.1"/>
</dbReference>
<organism evidence="7 8">
    <name type="scientific">Methanoplanus limicola DSM 2279</name>
    <dbReference type="NCBI Taxonomy" id="937775"/>
    <lineage>
        <taxon>Archaea</taxon>
        <taxon>Methanobacteriati</taxon>
        <taxon>Methanobacteriota</taxon>
        <taxon>Stenosarchaea group</taxon>
        <taxon>Methanomicrobia</taxon>
        <taxon>Methanomicrobiales</taxon>
        <taxon>Methanomicrobiaceae</taxon>
        <taxon>Methanoplanus</taxon>
    </lineage>
</organism>
<protein>
    <submittedName>
        <fullName evidence="7">GCN5-related N-acetyltransferase</fullName>
    </submittedName>
</protein>
<dbReference type="EMBL" id="CM001436">
    <property type="protein sequence ID" value="EHQ35530.1"/>
    <property type="molecule type" value="Genomic_DNA"/>
</dbReference>
<dbReference type="GO" id="GO:0016747">
    <property type="term" value="F:acyltransferase activity, transferring groups other than amino-acyl groups"/>
    <property type="evidence" value="ECO:0007669"/>
    <property type="project" value="InterPro"/>
</dbReference>
<evidence type="ECO:0000313" key="7">
    <source>
        <dbReference type="EMBL" id="EHQ35530.1"/>
    </source>
</evidence>
<proteinExistence type="predicted"/>
<comment type="catalytic activity">
    <reaction evidence="5">
        <text>glycyl-tRNA(Gly) + acetyl-CoA = N-acetylglycyl-tRNA(Gly) + CoA + H(+)</text>
        <dbReference type="Rhea" id="RHEA:81867"/>
        <dbReference type="Rhea" id="RHEA-COMP:9683"/>
        <dbReference type="Rhea" id="RHEA-COMP:19766"/>
        <dbReference type="ChEBI" id="CHEBI:15378"/>
        <dbReference type="ChEBI" id="CHEBI:57287"/>
        <dbReference type="ChEBI" id="CHEBI:57288"/>
        <dbReference type="ChEBI" id="CHEBI:78522"/>
        <dbReference type="ChEBI" id="CHEBI:232036"/>
    </reaction>
</comment>
<gene>
    <name evidence="7" type="ORF">Metlim_1427</name>
</gene>
<dbReference type="PROSITE" id="PS51186">
    <property type="entry name" value="GNAT"/>
    <property type="match status" value="1"/>
</dbReference>
<dbReference type="AlphaFoldDB" id="H1Z2K4"/>
<keyword evidence="2" id="KW-1277">Toxin-antitoxin system</keyword>
<keyword evidence="3 7" id="KW-0808">Transferase</keyword>
<feature type="domain" description="N-acetyltransferase" evidence="6">
    <location>
        <begin position="8"/>
        <end position="165"/>
    </location>
</feature>
<dbReference type="InterPro" id="IPR000182">
    <property type="entry name" value="GNAT_dom"/>
</dbReference>
<dbReference type="HOGENOM" id="CLU_101288_2_2_2"/>
<dbReference type="Proteomes" id="UP000005741">
    <property type="component" value="Chromosome"/>
</dbReference>
<evidence type="ECO:0000256" key="2">
    <source>
        <dbReference type="ARBA" id="ARBA00022649"/>
    </source>
</evidence>
<dbReference type="InParanoid" id="H1Z2K4"/>
<dbReference type="OrthoDB" id="106308at2157"/>
<accession>H1Z2K4</accession>
<keyword evidence="4" id="KW-0012">Acyltransferase</keyword>
<dbReference type="InterPro" id="IPR016181">
    <property type="entry name" value="Acyl_CoA_acyltransferase"/>
</dbReference>
<evidence type="ECO:0000259" key="6">
    <source>
        <dbReference type="PROSITE" id="PS51186"/>
    </source>
</evidence>
<evidence type="ECO:0000256" key="4">
    <source>
        <dbReference type="ARBA" id="ARBA00023315"/>
    </source>
</evidence>